<evidence type="ECO:0000259" key="6">
    <source>
        <dbReference type="Pfam" id="PF08281"/>
    </source>
</evidence>
<dbReference type="AlphaFoldDB" id="A0A4R1M1H7"/>
<feature type="domain" description="RNA polymerase sigma-70 region 2" evidence="5">
    <location>
        <begin position="31"/>
        <end position="98"/>
    </location>
</feature>
<dbReference type="Proteomes" id="UP000294616">
    <property type="component" value="Unassembled WGS sequence"/>
</dbReference>
<dbReference type="GO" id="GO:0016987">
    <property type="term" value="F:sigma factor activity"/>
    <property type="evidence" value="ECO:0007669"/>
    <property type="project" value="UniProtKB-KW"/>
</dbReference>
<name>A0A4R1M1H7_9SPHI</name>
<dbReference type="Gene3D" id="1.10.1740.10">
    <property type="match status" value="1"/>
</dbReference>
<gene>
    <name evidence="7" type="ORF">C8N28_0824</name>
</gene>
<proteinExistence type="inferred from homology"/>
<dbReference type="Pfam" id="PF04542">
    <property type="entry name" value="Sigma70_r2"/>
    <property type="match status" value="1"/>
</dbReference>
<protein>
    <submittedName>
        <fullName evidence="7">RNA polymerase sigma-70 factor (ECF subfamily)</fullName>
    </submittedName>
</protein>
<feature type="domain" description="RNA polymerase sigma factor 70 region 4 type 2" evidence="6">
    <location>
        <begin position="128"/>
        <end position="179"/>
    </location>
</feature>
<dbReference type="InterPro" id="IPR013249">
    <property type="entry name" value="RNA_pol_sigma70_r4_t2"/>
</dbReference>
<dbReference type="InterPro" id="IPR013324">
    <property type="entry name" value="RNA_pol_sigma_r3/r4-like"/>
</dbReference>
<comment type="similarity">
    <text evidence="1">Belongs to the sigma-70 factor family. ECF subfamily.</text>
</comment>
<dbReference type="RefSeq" id="WP_132221780.1">
    <property type="nucleotide sequence ID" value="NZ_SMGO01000001.1"/>
</dbReference>
<dbReference type="CDD" id="cd06171">
    <property type="entry name" value="Sigma70_r4"/>
    <property type="match status" value="1"/>
</dbReference>
<dbReference type="InterPro" id="IPR007627">
    <property type="entry name" value="RNA_pol_sigma70_r2"/>
</dbReference>
<evidence type="ECO:0000313" key="7">
    <source>
        <dbReference type="EMBL" id="TCK85515.1"/>
    </source>
</evidence>
<organism evidence="7 8">
    <name type="scientific">Albibacterium bauzanense</name>
    <dbReference type="NCBI Taxonomy" id="653929"/>
    <lineage>
        <taxon>Bacteria</taxon>
        <taxon>Pseudomonadati</taxon>
        <taxon>Bacteroidota</taxon>
        <taxon>Sphingobacteriia</taxon>
        <taxon>Sphingobacteriales</taxon>
        <taxon>Sphingobacteriaceae</taxon>
        <taxon>Albibacterium</taxon>
    </lineage>
</organism>
<dbReference type="SUPFAM" id="SSF88946">
    <property type="entry name" value="Sigma2 domain of RNA polymerase sigma factors"/>
    <property type="match status" value="1"/>
</dbReference>
<dbReference type="PANTHER" id="PTHR43133">
    <property type="entry name" value="RNA POLYMERASE ECF-TYPE SIGMA FACTO"/>
    <property type="match status" value="1"/>
</dbReference>
<dbReference type="InterPro" id="IPR014284">
    <property type="entry name" value="RNA_pol_sigma-70_dom"/>
</dbReference>
<dbReference type="NCBIfam" id="TIGR02937">
    <property type="entry name" value="sigma70-ECF"/>
    <property type="match status" value="1"/>
</dbReference>
<evidence type="ECO:0000313" key="8">
    <source>
        <dbReference type="Proteomes" id="UP000294616"/>
    </source>
</evidence>
<keyword evidence="2" id="KW-0805">Transcription regulation</keyword>
<dbReference type="InterPro" id="IPR013325">
    <property type="entry name" value="RNA_pol_sigma_r2"/>
</dbReference>
<keyword evidence="8" id="KW-1185">Reference proteome</keyword>
<dbReference type="InterPro" id="IPR039425">
    <property type="entry name" value="RNA_pol_sigma-70-like"/>
</dbReference>
<accession>A0A4R1M1H7</accession>
<dbReference type="GO" id="GO:0003677">
    <property type="term" value="F:DNA binding"/>
    <property type="evidence" value="ECO:0007669"/>
    <property type="project" value="InterPro"/>
</dbReference>
<dbReference type="EMBL" id="SMGO01000001">
    <property type="protein sequence ID" value="TCK85515.1"/>
    <property type="molecule type" value="Genomic_DNA"/>
</dbReference>
<evidence type="ECO:0000256" key="2">
    <source>
        <dbReference type="ARBA" id="ARBA00023015"/>
    </source>
</evidence>
<dbReference type="PANTHER" id="PTHR43133:SF51">
    <property type="entry name" value="RNA POLYMERASE SIGMA FACTOR"/>
    <property type="match status" value="1"/>
</dbReference>
<evidence type="ECO:0000256" key="3">
    <source>
        <dbReference type="ARBA" id="ARBA00023082"/>
    </source>
</evidence>
<comment type="caution">
    <text evidence="7">The sequence shown here is derived from an EMBL/GenBank/DDBJ whole genome shotgun (WGS) entry which is preliminary data.</text>
</comment>
<dbReference type="InterPro" id="IPR036388">
    <property type="entry name" value="WH-like_DNA-bd_sf"/>
</dbReference>
<dbReference type="SUPFAM" id="SSF88659">
    <property type="entry name" value="Sigma3 and sigma4 domains of RNA polymerase sigma factors"/>
    <property type="match status" value="1"/>
</dbReference>
<keyword evidence="4" id="KW-0804">Transcription</keyword>
<evidence type="ECO:0000256" key="1">
    <source>
        <dbReference type="ARBA" id="ARBA00010641"/>
    </source>
</evidence>
<reference evidence="7 8" key="1">
    <citation type="submission" date="2019-03" db="EMBL/GenBank/DDBJ databases">
        <title>Genomic Encyclopedia of Archaeal and Bacterial Type Strains, Phase II (KMG-II): from individual species to whole genera.</title>
        <authorList>
            <person name="Goeker M."/>
        </authorList>
    </citation>
    <scope>NUCLEOTIDE SEQUENCE [LARGE SCALE GENOMIC DNA]</scope>
    <source>
        <strain evidence="7 8">DSM 22554</strain>
    </source>
</reference>
<sequence length="217" mass="25737">MNSANLINSTLSDEEIVTEILNGETHLYETLIRKFNSRLYRISMSIVNDDKEAEDIMQISYLNAYRQLASFKHESSFSTWLIRILINESLLHKKRQQRLEKRRIESPYNDYHSETPLDNLMNKELKLILEKAVFTLPEKYRIVFVMREVQGMSTHETMEALDLGESNVKIRLARAKEMLRTELKTYWQPEQLLEFNLIRCDVIVNYVMTEINKITRA</sequence>
<dbReference type="GO" id="GO:0006352">
    <property type="term" value="P:DNA-templated transcription initiation"/>
    <property type="evidence" value="ECO:0007669"/>
    <property type="project" value="InterPro"/>
</dbReference>
<keyword evidence="3" id="KW-0731">Sigma factor</keyword>
<evidence type="ECO:0000259" key="5">
    <source>
        <dbReference type="Pfam" id="PF04542"/>
    </source>
</evidence>
<dbReference type="Pfam" id="PF08281">
    <property type="entry name" value="Sigma70_r4_2"/>
    <property type="match status" value="1"/>
</dbReference>
<dbReference type="OrthoDB" id="1027298at2"/>
<dbReference type="Gene3D" id="1.10.10.10">
    <property type="entry name" value="Winged helix-like DNA-binding domain superfamily/Winged helix DNA-binding domain"/>
    <property type="match status" value="1"/>
</dbReference>
<evidence type="ECO:0000256" key="4">
    <source>
        <dbReference type="ARBA" id="ARBA00023163"/>
    </source>
</evidence>